<feature type="compositionally biased region" description="Polar residues" evidence="7">
    <location>
        <begin position="63"/>
        <end position="106"/>
    </location>
</feature>
<dbReference type="Proteomes" id="UP001479436">
    <property type="component" value="Unassembled WGS sequence"/>
</dbReference>
<feature type="domain" description="BZIP" evidence="8">
    <location>
        <begin position="132"/>
        <end position="146"/>
    </location>
</feature>
<feature type="region of interest" description="Disordered" evidence="7">
    <location>
        <begin position="20"/>
        <end position="39"/>
    </location>
</feature>
<keyword evidence="6" id="KW-0175">Coiled coil</keyword>
<evidence type="ECO:0000256" key="2">
    <source>
        <dbReference type="ARBA" id="ARBA00023015"/>
    </source>
</evidence>
<proteinExistence type="predicted"/>
<evidence type="ECO:0000256" key="4">
    <source>
        <dbReference type="ARBA" id="ARBA00023163"/>
    </source>
</evidence>
<evidence type="ECO:0000256" key="3">
    <source>
        <dbReference type="ARBA" id="ARBA00023125"/>
    </source>
</evidence>
<dbReference type="CDD" id="cd14705">
    <property type="entry name" value="bZIP_Zip1"/>
    <property type="match status" value="1"/>
</dbReference>
<evidence type="ECO:0000256" key="7">
    <source>
        <dbReference type="SAM" id="MobiDB-lite"/>
    </source>
</evidence>
<organism evidence="9 10">
    <name type="scientific">Basidiobolus ranarum</name>
    <dbReference type="NCBI Taxonomy" id="34480"/>
    <lineage>
        <taxon>Eukaryota</taxon>
        <taxon>Fungi</taxon>
        <taxon>Fungi incertae sedis</taxon>
        <taxon>Zoopagomycota</taxon>
        <taxon>Entomophthoromycotina</taxon>
        <taxon>Basidiobolomycetes</taxon>
        <taxon>Basidiobolales</taxon>
        <taxon>Basidiobolaceae</taxon>
        <taxon>Basidiobolus</taxon>
    </lineage>
</organism>
<dbReference type="Pfam" id="PF07716">
    <property type="entry name" value="bZIP_2"/>
    <property type="match status" value="1"/>
</dbReference>
<evidence type="ECO:0000313" key="9">
    <source>
        <dbReference type="EMBL" id="KAK9717045.1"/>
    </source>
</evidence>
<keyword evidence="10" id="KW-1185">Reference proteome</keyword>
<protein>
    <recommendedName>
        <fullName evidence="8">BZIP domain-containing protein</fullName>
    </recommendedName>
</protein>
<name>A0ABR2W1T4_9FUNG</name>
<sequence length="233" mass="26314">MSSKDLPLSNRILPPLCSLAFEPAPPNNSTPASKYEYFPNNQSSYSAQVSNQSYEPYKFGHGSSISKSSQAETSFSTNKSASSRLSNPRLTNDPYQSEASTSTSSHDTIIERYQSLSPPAEGSSAQHILAEKRRRNAGASARFRDRRKQREQEILERCVLLEDKVRELEHANPFTHQLAELSMELKHAQLEKENAIEKLKVLENEVAWLRELIISKGETLPPYTIHNMNTKYS</sequence>
<evidence type="ECO:0000256" key="5">
    <source>
        <dbReference type="ARBA" id="ARBA00023242"/>
    </source>
</evidence>
<comment type="subcellular location">
    <subcellularLocation>
        <location evidence="1">Nucleus</location>
    </subcellularLocation>
</comment>
<dbReference type="PANTHER" id="PTHR13044">
    <property type="entry name" value="ACTIVATING TRANSCRIPTION FACTOR ATF 4/5"/>
    <property type="match status" value="1"/>
</dbReference>
<feature type="coiled-coil region" evidence="6">
    <location>
        <begin position="151"/>
        <end position="212"/>
    </location>
</feature>
<comment type="caution">
    <text evidence="9">The sequence shown here is derived from an EMBL/GenBank/DDBJ whole genome shotgun (WGS) entry which is preliminary data.</text>
</comment>
<evidence type="ECO:0000259" key="8">
    <source>
        <dbReference type="PROSITE" id="PS00036"/>
    </source>
</evidence>
<evidence type="ECO:0000256" key="6">
    <source>
        <dbReference type="SAM" id="Coils"/>
    </source>
</evidence>
<keyword evidence="2" id="KW-0805">Transcription regulation</keyword>
<reference evidence="9 10" key="1">
    <citation type="submission" date="2023-04" db="EMBL/GenBank/DDBJ databases">
        <title>Genome of Basidiobolus ranarum AG-B5.</title>
        <authorList>
            <person name="Stajich J.E."/>
            <person name="Carter-House D."/>
            <person name="Gryganskyi A."/>
        </authorList>
    </citation>
    <scope>NUCLEOTIDE SEQUENCE [LARGE SCALE GENOMIC DNA]</scope>
    <source>
        <strain evidence="9 10">AG-B5</strain>
    </source>
</reference>
<dbReference type="EMBL" id="JASJQH010007161">
    <property type="protein sequence ID" value="KAK9717045.1"/>
    <property type="molecule type" value="Genomic_DNA"/>
</dbReference>
<dbReference type="Gene3D" id="1.20.5.170">
    <property type="match status" value="1"/>
</dbReference>
<gene>
    <name evidence="9" type="ORF">K7432_006455</name>
</gene>
<evidence type="ECO:0000313" key="10">
    <source>
        <dbReference type="Proteomes" id="UP001479436"/>
    </source>
</evidence>
<dbReference type="PROSITE" id="PS00036">
    <property type="entry name" value="BZIP_BASIC"/>
    <property type="match status" value="1"/>
</dbReference>
<keyword evidence="4" id="KW-0804">Transcription</keyword>
<feature type="region of interest" description="Disordered" evidence="7">
    <location>
        <begin position="56"/>
        <end position="106"/>
    </location>
</feature>
<accession>A0ABR2W1T4</accession>
<keyword evidence="3" id="KW-0238">DNA-binding</keyword>
<evidence type="ECO:0000256" key="1">
    <source>
        <dbReference type="ARBA" id="ARBA00004123"/>
    </source>
</evidence>
<dbReference type="PANTHER" id="PTHR13044:SF14">
    <property type="entry name" value="CRYPTOCEPHAL, ISOFORM A"/>
    <property type="match status" value="1"/>
</dbReference>
<dbReference type="InterPro" id="IPR004827">
    <property type="entry name" value="bZIP"/>
</dbReference>
<keyword evidence="5" id="KW-0539">Nucleus</keyword>